<evidence type="ECO:0000313" key="3">
    <source>
        <dbReference type="Proteomes" id="UP000215188"/>
    </source>
</evidence>
<keyword evidence="1" id="KW-0732">Signal</keyword>
<dbReference type="EMBL" id="NJGG01000002">
    <property type="protein sequence ID" value="OXL14944.1"/>
    <property type="molecule type" value="Genomic_DNA"/>
</dbReference>
<name>A0A229FSM2_9BURK</name>
<proteinExistence type="predicted"/>
<feature type="chain" id="PRO_5013189386" evidence="1">
    <location>
        <begin position="29"/>
        <end position="145"/>
    </location>
</feature>
<dbReference type="AlphaFoldDB" id="A0A229FSM2"/>
<reference evidence="2 3" key="1">
    <citation type="submission" date="2017-06" db="EMBL/GenBank/DDBJ databases">
        <title>Reclassification of a Polynucleobacter cosmopolitanus strain isolated from tropical Lake Victoria as Polynucleobacter victoriensis comb. nov.</title>
        <authorList>
            <person name="Hahn M.W."/>
        </authorList>
    </citation>
    <scope>NUCLEOTIDE SEQUENCE [LARGE SCALE GENOMIC DNA]</scope>
    <source>
        <strain evidence="2 3">MWH-MoIso2</strain>
    </source>
</reference>
<gene>
    <name evidence="2" type="ORF">AOC33_06390</name>
</gene>
<dbReference type="RefSeq" id="WP_089515924.1">
    <property type="nucleotide sequence ID" value="NZ_NJGG01000002.1"/>
</dbReference>
<evidence type="ECO:0000313" key="2">
    <source>
        <dbReference type="EMBL" id="OXL14944.1"/>
    </source>
</evidence>
<evidence type="ECO:0000256" key="1">
    <source>
        <dbReference type="SAM" id="SignalP"/>
    </source>
</evidence>
<protein>
    <submittedName>
        <fullName evidence="2">Uncharacterized protein</fullName>
    </submittedName>
</protein>
<feature type="signal peptide" evidence="1">
    <location>
        <begin position="1"/>
        <end position="28"/>
    </location>
</feature>
<organism evidence="2 3">
    <name type="scientific">Polynucleobacter cosmopolitanus</name>
    <dbReference type="NCBI Taxonomy" id="351345"/>
    <lineage>
        <taxon>Bacteria</taxon>
        <taxon>Pseudomonadati</taxon>
        <taxon>Pseudomonadota</taxon>
        <taxon>Betaproteobacteria</taxon>
        <taxon>Burkholderiales</taxon>
        <taxon>Burkholderiaceae</taxon>
        <taxon>Polynucleobacter</taxon>
    </lineage>
</organism>
<accession>A0A229FSM2</accession>
<keyword evidence="3" id="KW-1185">Reference proteome</keyword>
<dbReference type="Proteomes" id="UP000215188">
    <property type="component" value="Unassembled WGS sequence"/>
</dbReference>
<sequence>MLLTAILTPLSRVLLSTCLVLFSGLSLAQVDIPDAKVSQGIEYISGGIGSEESDAMLVLGKKWPLVLEFSQDHPQRPLWVADVTVKILDQKKKIVFEALSDGPIMLLKMNPGKYDAEYSFEGKVLKRSLVVEEGKFQKQSVVWPQ</sequence>
<comment type="caution">
    <text evidence="2">The sequence shown here is derived from an EMBL/GenBank/DDBJ whole genome shotgun (WGS) entry which is preliminary data.</text>
</comment>
<dbReference type="OrthoDB" id="5568005at2"/>